<sequence>MSSPNVLSNSWKLGELVPPLHSPRALHHHHSSSNSPYNNSLLYNDNNNNNNFNYSFINKDFIDFDPHDQSTALPNHASISAFRNLTSTPRSSHPTSLPKSLPIDWNLFNKQFTLNQKLRQSKLKRKRSELGDATDVDVDDEPQIQNNFENLPFQVIDFIADCVESQTDLINLSQTCKFFNRIINKRLYSKIIIVDKITDKHKNYDSNYTLLDVKNYPKFLASLHSNEIIIQLINEIIIDTSSNNTSYDQLTDNIFESLYELFLTKNNNLKVLENLDLNNLKKFDSLIQYNRDYLIKHNHNKYNYYVSSADSLDEIIRKDLLNLQNFQLLDLNDINKLPSSTKSLSIFIENQHNFKDNFKLNLNGWRVLSNLTSLQLSTPTTFDSFVEELYSIYTNTNNTFKPTKLSNIKTLSISNVHKYDLENGHSNELSLAKLNTIIDMSKIQELELKVKCYENVLCNCCIMKFFNDWYETLGLDSKFSSLTKLSIINHSPSSNSNINIQWDQILTNKIFLEKFGGENLEFFFINLNDFPFVPLFEKTASFETNDSMKLPINNDILRIRKLMYQSLLKSFKNLQDFIIPDFFYNWLVYNNIEDLSNDDNLNYLNYLDSCHCVECCEARLIFKNYSKTTAFKDFKGRFNSNLNYNKGPCVSNYNKLNDSPDSYRIFYNFLIRELKSRIPLKQLNKIQNSLNMEKFPPNQISNTIVSKQDFNKLIKLIIHSLKHHINYILVQLPNIKKFNLGGILFKCYKQQDNKIMVHAVYDDYNEVFKIRGN</sequence>
<dbReference type="AlphaFoldDB" id="A0A1E3NW00"/>
<feature type="region of interest" description="Disordered" evidence="1">
    <location>
        <begin position="22"/>
        <end position="42"/>
    </location>
</feature>
<evidence type="ECO:0008006" key="4">
    <source>
        <dbReference type="Google" id="ProtNLM"/>
    </source>
</evidence>
<dbReference type="CDD" id="cd09917">
    <property type="entry name" value="F-box_SF"/>
    <property type="match status" value="1"/>
</dbReference>
<evidence type="ECO:0000313" key="3">
    <source>
        <dbReference type="Proteomes" id="UP000094112"/>
    </source>
</evidence>
<dbReference type="GeneID" id="30201203"/>
<reference evidence="2 3" key="1">
    <citation type="journal article" date="2016" name="Proc. Natl. Acad. Sci. U.S.A.">
        <title>Comparative genomics of biotechnologically important yeasts.</title>
        <authorList>
            <person name="Riley R."/>
            <person name="Haridas S."/>
            <person name="Wolfe K.H."/>
            <person name="Lopes M.R."/>
            <person name="Hittinger C.T."/>
            <person name="Goeker M."/>
            <person name="Salamov A.A."/>
            <person name="Wisecaver J.H."/>
            <person name="Long T.M."/>
            <person name="Calvey C.H."/>
            <person name="Aerts A.L."/>
            <person name="Barry K.W."/>
            <person name="Choi C."/>
            <person name="Clum A."/>
            <person name="Coughlan A.Y."/>
            <person name="Deshpande S."/>
            <person name="Douglass A.P."/>
            <person name="Hanson S.J."/>
            <person name="Klenk H.-P."/>
            <person name="LaButti K.M."/>
            <person name="Lapidus A."/>
            <person name="Lindquist E.A."/>
            <person name="Lipzen A.M."/>
            <person name="Meier-Kolthoff J.P."/>
            <person name="Ohm R.A."/>
            <person name="Otillar R.P."/>
            <person name="Pangilinan J.L."/>
            <person name="Peng Y."/>
            <person name="Rokas A."/>
            <person name="Rosa C.A."/>
            <person name="Scheuner C."/>
            <person name="Sibirny A.A."/>
            <person name="Slot J.C."/>
            <person name="Stielow J.B."/>
            <person name="Sun H."/>
            <person name="Kurtzman C.P."/>
            <person name="Blackwell M."/>
            <person name="Grigoriev I.V."/>
            <person name="Jeffries T.W."/>
        </authorList>
    </citation>
    <scope>NUCLEOTIDE SEQUENCE [LARGE SCALE GENOMIC DNA]</scope>
    <source>
        <strain evidence="3">ATCC 58044 / CBS 1984 / NCYC 433 / NRRL Y-366-8</strain>
    </source>
</reference>
<proteinExistence type="predicted"/>
<keyword evidence="3" id="KW-1185">Reference proteome</keyword>
<evidence type="ECO:0000256" key="1">
    <source>
        <dbReference type="SAM" id="MobiDB-lite"/>
    </source>
</evidence>
<name>A0A1E3NW00_WICAA</name>
<evidence type="ECO:0000313" key="2">
    <source>
        <dbReference type="EMBL" id="ODQ56757.1"/>
    </source>
</evidence>
<accession>A0A1E3NW00</accession>
<dbReference type="OrthoDB" id="2564148at2759"/>
<gene>
    <name evidence="2" type="ORF">WICANDRAFT_65640</name>
</gene>
<organism evidence="2 3">
    <name type="scientific">Wickerhamomyces anomalus (strain ATCC 58044 / CBS 1984 / NCYC 433 / NRRL Y-366-8)</name>
    <name type="common">Yeast</name>
    <name type="synonym">Hansenula anomala</name>
    <dbReference type="NCBI Taxonomy" id="683960"/>
    <lineage>
        <taxon>Eukaryota</taxon>
        <taxon>Fungi</taxon>
        <taxon>Dikarya</taxon>
        <taxon>Ascomycota</taxon>
        <taxon>Saccharomycotina</taxon>
        <taxon>Saccharomycetes</taxon>
        <taxon>Phaffomycetales</taxon>
        <taxon>Wickerhamomycetaceae</taxon>
        <taxon>Wickerhamomyces</taxon>
    </lineage>
</organism>
<protein>
    <recommendedName>
        <fullName evidence="4">F-box domain-containing protein</fullName>
    </recommendedName>
</protein>
<feature type="compositionally biased region" description="Low complexity" evidence="1">
    <location>
        <begin position="32"/>
        <end position="42"/>
    </location>
</feature>
<dbReference type="EMBL" id="KV454215">
    <property type="protein sequence ID" value="ODQ56757.1"/>
    <property type="molecule type" value="Genomic_DNA"/>
</dbReference>
<dbReference type="Proteomes" id="UP000094112">
    <property type="component" value="Unassembled WGS sequence"/>
</dbReference>
<dbReference type="RefSeq" id="XP_019035964.1">
    <property type="nucleotide sequence ID" value="XM_019183957.1"/>
</dbReference>